<dbReference type="AlphaFoldDB" id="A0A6A7ASF0"/>
<protein>
    <recommendedName>
        <fullName evidence="4">Fucose-specific lectin</fullName>
    </recommendedName>
</protein>
<name>A0A6A7ASF0_9PLEO</name>
<evidence type="ECO:0000256" key="1">
    <source>
        <dbReference type="SAM" id="SignalP"/>
    </source>
</evidence>
<accession>A0A6A7ASF0</accession>
<dbReference type="OrthoDB" id="3788430at2759"/>
<dbReference type="Proteomes" id="UP000799423">
    <property type="component" value="Unassembled WGS sequence"/>
</dbReference>
<keyword evidence="3" id="KW-1185">Reference proteome</keyword>
<evidence type="ECO:0000313" key="3">
    <source>
        <dbReference type="Proteomes" id="UP000799423"/>
    </source>
</evidence>
<proteinExistence type="predicted"/>
<feature type="signal peptide" evidence="1">
    <location>
        <begin position="1"/>
        <end position="17"/>
    </location>
</feature>
<gene>
    <name evidence="2" type="ORF">T440DRAFT_459074</name>
</gene>
<sequence>MLSSFILLVSILHISAAQTGTLLILDTGVGHRSAPIPHWRTSLRRLEPSGTNASIIQSFGPDSTPDSPAEPISAHSIVYTNITDSAYLATGQGIIRAAVDTGDNELIISTHDADGDMGWLYWSASRGANEGSIRRAPLTGMGVEEVLVAGLNMPGQLRLVRDTITRTNSLWWTEKGRWGSSSTSLKLIDLFRFAEYPSLKPLPPPTVSPVQTMIHSDNSSVFFEKDAAGEKQTLGIQSFVVYRDGVTQRVWFVAMSDGRTVFGKLVEMTWQGSGDGRKAVLKVFNQDTGDLGAPVGLEYAP</sequence>
<feature type="chain" id="PRO_5025641907" description="Fucose-specific lectin" evidence="1">
    <location>
        <begin position="18"/>
        <end position="301"/>
    </location>
</feature>
<evidence type="ECO:0000313" key="2">
    <source>
        <dbReference type="EMBL" id="KAF2845993.1"/>
    </source>
</evidence>
<dbReference type="EMBL" id="MU006339">
    <property type="protein sequence ID" value="KAF2845993.1"/>
    <property type="molecule type" value="Genomic_DNA"/>
</dbReference>
<keyword evidence="1" id="KW-0732">Signal</keyword>
<evidence type="ECO:0008006" key="4">
    <source>
        <dbReference type="Google" id="ProtNLM"/>
    </source>
</evidence>
<organism evidence="2 3">
    <name type="scientific">Plenodomus tracheiphilus IPT5</name>
    <dbReference type="NCBI Taxonomy" id="1408161"/>
    <lineage>
        <taxon>Eukaryota</taxon>
        <taxon>Fungi</taxon>
        <taxon>Dikarya</taxon>
        <taxon>Ascomycota</taxon>
        <taxon>Pezizomycotina</taxon>
        <taxon>Dothideomycetes</taxon>
        <taxon>Pleosporomycetidae</taxon>
        <taxon>Pleosporales</taxon>
        <taxon>Pleosporineae</taxon>
        <taxon>Leptosphaeriaceae</taxon>
        <taxon>Plenodomus</taxon>
    </lineage>
</organism>
<reference evidence="2" key="1">
    <citation type="submission" date="2020-01" db="EMBL/GenBank/DDBJ databases">
        <authorList>
            <consortium name="DOE Joint Genome Institute"/>
            <person name="Haridas S."/>
            <person name="Albert R."/>
            <person name="Binder M."/>
            <person name="Bloem J."/>
            <person name="Labutti K."/>
            <person name="Salamov A."/>
            <person name="Andreopoulos B."/>
            <person name="Baker S.E."/>
            <person name="Barry K."/>
            <person name="Bills G."/>
            <person name="Bluhm B.H."/>
            <person name="Cannon C."/>
            <person name="Castanera R."/>
            <person name="Culley D.E."/>
            <person name="Daum C."/>
            <person name="Ezra D."/>
            <person name="Gonzalez J.B."/>
            <person name="Henrissat B."/>
            <person name="Kuo A."/>
            <person name="Liang C."/>
            <person name="Lipzen A."/>
            <person name="Lutzoni F."/>
            <person name="Magnuson J."/>
            <person name="Mondo S."/>
            <person name="Nolan M."/>
            <person name="Ohm R."/>
            <person name="Pangilinan J."/>
            <person name="Park H.-J."/>
            <person name="Ramirez L."/>
            <person name="Alfaro M."/>
            <person name="Sun H."/>
            <person name="Tritt A."/>
            <person name="Yoshinaga Y."/>
            <person name="Zwiers L.-H."/>
            <person name="Turgeon B.G."/>
            <person name="Goodwin S.B."/>
            <person name="Spatafora J.W."/>
            <person name="Crous P.W."/>
            <person name="Grigoriev I.V."/>
        </authorList>
    </citation>
    <scope>NUCLEOTIDE SEQUENCE</scope>
    <source>
        <strain evidence="2">IPT5</strain>
    </source>
</reference>